<dbReference type="EMBL" id="VFWZ01000002">
    <property type="protein sequence ID" value="TPN86848.1"/>
    <property type="molecule type" value="Genomic_DNA"/>
</dbReference>
<evidence type="ECO:0000313" key="1">
    <source>
        <dbReference type="EMBL" id="TPN86848.1"/>
    </source>
</evidence>
<dbReference type="OrthoDB" id="1046747at2"/>
<comment type="caution">
    <text evidence="1">The sequence shown here is derived from an EMBL/GenBank/DDBJ whole genome shotgun (WGS) entry which is preliminary data.</text>
</comment>
<accession>A0A504JGG5</accession>
<sequence length="270" mass="31912">MKILISTIILGLMSFYSSTETCIISKKRTFKTITEASYCVKESGELTRKSLDRKSFYDNDGELIEYWDYVYVEDSLYYEKVKLEKNKQGKLIKKTAYSCEGNLKSYTNTKFDNYGNIVQYKSYNKNNELTSTESNEYDSNGNLLSISLTITSSNKTFKITSKYNSKNQLIEEIDFKPDGSIEDVRTFKYDNMGNEIKSDLTRSNGEYTKFVSEYDKNNNVISEYWFDKDGSQKHWNSFSYEYDENNNWVTRKRYSNNRLDCVWERKIEYN</sequence>
<dbReference type="Gene3D" id="2.180.10.10">
    <property type="entry name" value="RHS repeat-associated core"/>
    <property type="match status" value="1"/>
</dbReference>
<proteinExistence type="predicted"/>
<gene>
    <name evidence="1" type="ORF">FHK87_04395</name>
</gene>
<dbReference type="RefSeq" id="WP_140590389.1">
    <property type="nucleotide sequence ID" value="NZ_VFWZ01000002.1"/>
</dbReference>
<evidence type="ECO:0008006" key="3">
    <source>
        <dbReference type="Google" id="ProtNLM"/>
    </source>
</evidence>
<dbReference type="Proteomes" id="UP000315540">
    <property type="component" value="Unassembled WGS sequence"/>
</dbReference>
<name>A0A504JGG5_9FLAO</name>
<dbReference type="AlphaFoldDB" id="A0A504JGG5"/>
<evidence type="ECO:0000313" key="2">
    <source>
        <dbReference type="Proteomes" id="UP000315540"/>
    </source>
</evidence>
<reference evidence="1 2" key="1">
    <citation type="submission" date="2019-06" db="EMBL/GenBank/DDBJ databases">
        <authorList>
            <person name="Meng X."/>
        </authorList>
    </citation>
    <scope>NUCLEOTIDE SEQUENCE [LARGE SCALE GENOMIC DNA]</scope>
    <source>
        <strain evidence="1 2">M625</strain>
    </source>
</reference>
<protein>
    <recommendedName>
        <fullName evidence="3">RHS repeat protein</fullName>
    </recommendedName>
</protein>
<organism evidence="1 2">
    <name type="scientific">Aquimarina algicola</name>
    <dbReference type="NCBI Taxonomy" id="2589995"/>
    <lineage>
        <taxon>Bacteria</taxon>
        <taxon>Pseudomonadati</taxon>
        <taxon>Bacteroidota</taxon>
        <taxon>Flavobacteriia</taxon>
        <taxon>Flavobacteriales</taxon>
        <taxon>Flavobacteriaceae</taxon>
        <taxon>Aquimarina</taxon>
    </lineage>
</organism>
<keyword evidence="2" id="KW-1185">Reference proteome</keyword>